<dbReference type="EMBL" id="RCMK01000768">
    <property type="protein sequence ID" value="KAG2913078.1"/>
    <property type="molecule type" value="Genomic_DNA"/>
</dbReference>
<protein>
    <submittedName>
        <fullName evidence="1">Uncharacterized protein</fullName>
    </submittedName>
</protein>
<gene>
    <name evidence="1" type="ORF">PC117_g18706</name>
</gene>
<evidence type="ECO:0000313" key="2">
    <source>
        <dbReference type="Proteomes" id="UP000736787"/>
    </source>
</evidence>
<name>A0A8T1C1Z3_9STRA</name>
<sequence>MPFVLSMRPSKGSSWSLVCVEDGWLRHRHGSNDTAVKSIMMRVVWKGNVKLMELMQNIVTQQSSVVDREWAKKIEPSLVARIW</sequence>
<accession>A0A8T1C1Z3</accession>
<organism evidence="1 2">
    <name type="scientific">Phytophthora cactorum</name>
    <dbReference type="NCBI Taxonomy" id="29920"/>
    <lineage>
        <taxon>Eukaryota</taxon>
        <taxon>Sar</taxon>
        <taxon>Stramenopiles</taxon>
        <taxon>Oomycota</taxon>
        <taxon>Peronosporomycetes</taxon>
        <taxon>Peronosporales</taxon>
        <taxon>Peronosporaceae</taxon>
        <taxon>Phytophthora</taxon>
    </lineage>
</organism>
<dbReference type="Proteomes" id="UP000736787">
    <property type="component" value="Unassembled WGS sequence"/>
</dbReference>
<evidence type="ECO:0000313" key="1">
    <source>
        <dbReference type="EMBL" id="KAG2913078.1"/>
    </source>
</evidence>
<dbReference type="AlphaFoldDB" id="A0A8T1C1Z3"/>
<comment type="caution">
    <text evidence="1">The sequence shown here is derived from an EMBL/GenBank/DDBJ whole genome shotgun (WGS) entry which is preliminary data.</text>
</comment>
<proteinExistence type="predicted"/>
<reference evidence="1" key="1">
    <citation type="submission" date="2018-10" db="EMBL/GenBank/DDBJ databases">
        <title>Effector identification in a new, highly contiguous assembly of the strawberry crown rot pathogen Phytophthora cactorum.</title>
        <authorList>
            <person name="Armitage A.D."/>
            <person name="Nellist C.F."/>
            <person name="Bates H."/>
            <person name="Vickerstaff R.J."/>
            <person name="Harrison R.J."/>
        </authorList>
    </citation>
    <scope>NUCLEOTIDE SEQUENCE</scope>
    <source>
        <strain evidence="1">4040</strain>
    </source>
</reference>